<keyword evidence="3" id="KW-1185">Reference proteome</keyword>
<evidence type="ECO:0000256" key="1">
    <source>
        <dbReference type="SAM" id="Phobius"/>
    </source>
</evidence>
<keyword evidence="1" id="KW-0812">Transmembrane</keyword>
<dbReference type="InterPro" id="IPR018710">
    <property type="entry name" value="DUF2232"/>
</dbReference>
<feature type="transmembrane region" description="Helical" evidence="1">
    <location>
        <begin position="162"/>
        <end position="188"/>
    </location>
</feature>
<protein>
    <submittedName>
        <fullName evidence="2">Membrane protein-like protein</fullName>
    </submittedName>
</protein>
<proteinExistence type="predicted"/>
<dbReference type="PANTHER" id="PTHR41324:SF1">
    <property type="entry name" value="DUF2232 DOMAIN-CONTAINING PROTEIN"/>
    <property type="match status" value="1"/>
</dbReference>
<keyword evidence="1" id="KW-0472">Membrane</keyword>
<dbReference type="EMBL" id="CP000724">
    <property type="protein sequence ID" value="ABR50837.1"/>
    <property type="molecule type" value="Genomic_DNA"/>
</dbReference>
<feature type="transmembrane region" description="Helical" evidence="1">
    <location>
        <begin position="275"/>
        <end position="297"/>
    </location>
</feature>
<feature type="transmembrane region" description="Helical" evidence="1">
    <location>
        <begin position="106"/>
        <end position="128"/>
    </location>
</feature>
<organism evidence="2 3">
    <name type="scientific">Alkaliphilus metalliredigens (strain QYMF)</name>
    <dbReference type="NCBI Taxonomy" id="293826"/>
    <lineage>
        <taxon>Bacteria</taxon>
        <taxon>Bacillati</taxon>
        <taxon>Bacillota</taxon>
        <taxon>Clostridia</taxon>
        <taxon>Peptostreptococcales</taxon>
        <taxon>Natronincolaceae</taxon>
        <taxon>Alkaliphilus</taxon>
    </lineage>
</organism>
<accession>A6TXB9</accession>
<feature type="transmembrane region" description="Helical" evidence="1">
    <location>
        <begin position="240"/>
        <end position="263"/>
    </location>
</feature>
<feature type="transmembrane region" description="Helical" evidence="1">
    <location>
        <begin position="77"/>
        <end position="94"/>
    </location>
</feature>
<dbReference type="KEGG" id="amt:Amet_4771"/>
<dbReference type="PANTHER" id="PTHR41324">
    <property type="entry name" value="MEMBRANE PROTEIN-RELATED"/>
    <property type="match status" value="1"/>
</dbReference>
<sequence>MNNVTSKKALIESALIASITAFFGIVGVYIPVLSVLLVLLPVPFMVLAVRHSTRYAALSLLLTSLLIGFLTSLLYPLFILLLVGPLALLMGYYIKRNREPFQVMALGSGASIISIFIAIQIISLVSGFNVMSQVNLMLPEVLEHQMDMLREMNFSRVAITEAFNYMVMILPGLMMIQVFIGAFINYYLTISILRRFRVETYELPSFSHFKLPHNIVLGTFIIFVLSLLTTYIEGIYHTSLIANVTLLFVFIFFLQGISFVSYLIKKTRINRTVRIIIIVLIVLISPLLTVVSIMGVIDAMLDIRKLRKS</sequence>
<dbReference type="RefSeq" id="WP_012065722.1">
    <property type="nucleotide sequence ID" value="NC_009633.1"/>
</dbReference>
<evidence type="ECO:0000313" key="2">
    <source>
        <dbReference type="EMBL" id="ABR50837.1"/>
    </source>
</evidence>
<dbReference type="OrthoDB" id="1950201at2"/>
<reference evidence="3" key="1">
    <citation type="journal article" date="2016" name="Genome Announc.">
        <title>Complete genome sequence of Alkaliphilus metalliredigens strain QYMF, an alkaliphilic and metal-reducing bacterium isolated from borax-contaminated leachate ponds.</title>
        <authorList>
            <person name="Hwang C."/>
            <person name="Copeland A."/>
            <person name="Lucas S."/>
            <person name="Lapidus A."/>
            <person name="Barry K."/>
            <person name="Detter J.C."/>
            <person name="Glavina Del Rio T."/>
            <person name="Hammon N."/>
            <person name="Israni S."/>
            <person name="Dalin E."/>
            <person name="Tice H."/>
            <person name="Pitluck S."/>
            <person name="Chertkov O."/>
            <person name="Brettin T."/>
            <person name="Bruce D."/>
            <person name="Han C."/>
            <person name="Schmutz J."/>
            <person name="Larimer F."/>
            <person name="Land M.L."/>
            <person name="Hauser L."/>
            <person name="Kyrpides N."/>
            <person name="Mikhailova N."/>
            <person name="Ye Q."/>
            <person name="Zhou J."/>
            <person name="Richardson P."/>
            <person name="Fields M.W."/>
        </authorList>
    </citation>
    <scope>NUCLEOTIDE SEQUENCE [LARGE SCALE GENOMIC DNA]</scope>
    <source>
        <strain evidence="3">QYMF</strain>
    </source>
</reference>
<keyword evidence="1" id="KW-1133">Transmembrane helix</keyword>
<feature type="transmembrane region" description="Helical" evidence="1">
    <location>
        <begin position="215"/>
        <end position="234"/>
    </location>
</feature>
<dbReference type="AlphaFoldDB" id="A6TXB9"/>
<dbReference type="Proteomes" id="UP000001572">
    <property type="component" value="Chromosome"/>
</dbReference>
<gene>
    <name evidence="2" type="ordered locus">Amet_4771</name>
</gene>
<dbReference type="STRING" id="293826.Amet_4771"/>
<dbReference type="Pfam" id="PF09991">
    <property type="entry name" value="DUF2232"/>
    <property type="match status" value="1"/>
</dbReference>
<dbReference type="HOGENOM" id="CLU_068641_4_0_9"/>
<feature type="transmembrane region" description="Helical" evidence="1">
    <location>
        <begin position="15"/>
        <end position="40"/>
    </location>
</feature>
<evidence type="ECO:0000313" key="3">
    <source>
        <dbReference type="Proteomes" id="UP000001572"/>
    </source>
</evidence>
<name>A6TXB9_ALKMQ</name>
<dbReference type="eggNOG" id="COG4241">
    <property type="taxonomic scope" value="Bacteria"/>
</dbReference>